<dbReference type="Pfam" id="PF00270">
    <property type="entry name" value="DEAD"/>
    <property type="match status" value="1"/>
</dbReference>
<dbReference type="SMART" id="SM00487">
    <property type="entry name" value="DEXDc"/>
    <property type="match status" value="1"/>
</dbReference>
<protein>
    <submittedName>
        <fullName evidence="7">Uncharacterized protein</fullName>
    </submittedName>
</protein>
<dbReference type="GO" id="GO:0003724">
    <property type="term" value="F:RNA helicase activity"/>
    <property type="evidence" value="ECO:0007669"/>
    <property type="project" value="TreeGrafter"/>
</dbReference>
<keyword evidence="3" id="KW-0347">Helicase</keyword>
<dbReference type="GO" id="GO:0002151">
    <property type="term" value="F:G-quadruplex RNA binding"/>
    <property type="evidence" value="ECO:0007669"/>
    <property type="project" value="TreeGrafter"/>
</dbReference>
<evidence type="ECO:0000313" key="8">
    <source>
        <dbReference type="Proteomes" id="UP001075354"/>
    </source>
</evidence>
<dbReference type="GO" id="GO:0003678">
    <property type="term" value="F:DNA helicase activity"/>
    <property type="evidence" value="ECO:0007669"/>
    <property type="project" value="TreeGrafter"/>
</dbReference>
<keyword evidence="4" id="KW-0067">ATP-binding</keyword>
<dbReference type="SMART" id="SM00490">
    <property type="entry name" value="HELICc"/>
    <property type="match status" value="1"/>
</dbReference>
<dbReference type="EMBL" id="JAPTSV010000007">
    <property type="protein sequence ID" value="KAJ1526015.1"/>
    <property type="molecule type" value="Genomic_DNA"/>
</dbReference>
<dbReference type="CDD" id="cd18791">
    <property type="entry name" value="SF2_C_RHA"/>
    <property type="match status" value="1"/>
</dbReference>
<dbReference type="InterPro" id="IPR011545">
    <property type="entry name" value="DEAD/DEAH_box_helicase_dom"/>
</dbReference>
<evidence type="ECO:0000256" key="1">
    <source>
        <dbReference type="ARBA" id="ARBA00022741"/>
    </source>
</evidence>
<dbReference type="InterPro" id="IPR027417">
    <property type="entry name" value="P-loop_NTPase"/>
</dbReference>
<comment type="caution">
    <text evidence="7">The sequence shown here is derived from an EMBL/GenBank/DDBJ whole genome shotgun (WGS) entry which is preliminary data.</text>
</comment>
<evidence type="ECO:0000256" key="3">
    <source>
        <dbReference type="ARBA" id="ARBA00022806"/>
    </source>
</evidence>
<name>A0AAV7XIU1_9NEOP</name>
<sequence length="643" mass="71716">MQFLVSFYSCQVVILKGETGCGKTTRVPQFILEEAITNGHGADCNIAVAQPRRLTAVETAKYVAMERGENIGKSVGYSVKMATVLPSVVGGSITFMTGLKLALKFGTNSSLEGVSHVILDEVHMRDIGTDLLMYLLKQNMQINGNLRLIIMSATVKTNVFQSYFDCFGNVPVIEIPGRTFPVKMHFLNDLPSHLVPKQNSKRKMQEEVGIVLYVTRNVVSWINEEKPDGGILVFVSGWKDMAELQKLLWEEKNLLIIPVHSMFRDCSAAFRPAPHGMRKVILATNIAETSLTFPDIVYVVDCGIHKKPQRKFLSPGGWSTSELSLDLVTKANVLQRKGRAGRVQPGESFHLFSKEVFDRMDNYELPGILCESLEYLILTVKLVNPSIKAEDLLKRFPTPPSTRDVRQAVNTLKEVSLLTRENERPTALASAIMHISSSLPSALALIYSAIFRCFDRTCSIIACEEAQLQLGSREETSGSIQRSLKEPYHISSDHLAKSSILCLDHMHSKPHPSYIQAKRLREFLRKQILSHRTGFSSSNLNENNSEKFVLGVLLYCYGSLLIRHHSSNLNHLVREKSGVTAVIRSRSVNHKSPDPFAMYLSGHMTGENCLFVSDTSIVSPLSVLLFLPTLFKTQVSVPLPLNL</sequence>
<dbReference type="PROSITE" id="PS51194">
    <property type="entry name" value="HELICASE_CTER"/>
    <property type="match status" value="1"/>
</dbReference>
<dbReference type="Gene3D" id="1.20.120.1080">
    <property type="match status" value="1"/>
</dbReference>
<evidence type="ECO:0000256" key="4">
    <source>
        <dbReference type="ARBA" id="ARBA00022840"/>
    </source>
</evidence>
<organism evidence="7 8">
    <name type="scientific">Megalurothrips usitatus</name>
    <name type="common">bean blossom thrips</name>
    <dbReference type="NCBI Taxonomy" id="439358"/>
    <lineage>
        <taxon>Eukaryota</taxon>
        <taxon>Metazoa</taxon>
        <taxon>Ecdysozoa</taxon>
        <taxon>Arthropoda</taxon>
        <taxon>Hexapoda</taxon>
        <taxon>Insecta</taxon>
        <taxon>Pterygota</taxon>
        <taxon>Neoptera</taxon>
        <taxon>Paraneoptera</taxon>
        <taxon>Thysanoptera</taxon>
        <taxon>Terebrantia</taxon>
        <taxon>Thripoidea</taxon>
        <taxon>Thripidae</taxon>
        <taxon>Megalurothrips</taxon>
    </lineage>
</organism>
<evidence type="ECO:0000256" key="2">
    <source>
        <dbReference type="ARBA" id="ARBA00022801"/>
    </source>
</evidence>
<keyword evidence="2" id="KW-0378">Hydrolase</keyword>
<dbReference type="SUPFAM" id="SSF52540">
    <property type="entry name" value="P-loop containing nucleoside triphosphate hydrolases"/>
    <property type="match status" value="1"/>
</dbReference>
<dbReference type="Proteomes" id="UP001075354">
    <property type="component" value="Chromosome 7"/>
</dbReference>
<dbReference type="Pfam" id="PF00271">
    <property type="entry name" value="Helicase_C"/>
    <property type="match status" value="1"/>
</dbReference>
<evidence type="ECO:0000259" key="5">
    <source>
        <dbReference type="PROSITE" id="PS51192"/>
    </source>
</evidence>
<reference evidence="7" key="1">
    <citation type="submission" date="2022-12" db="EMBL/GenBank/DDBJ databases">
        <title>Chromosome-level genome assembly of the bean flower thrips Megalurothrips usitatus.</title>
        <authorList>
            <person name="Ma L."/>
            <person name="Liu Q."/>
            <person name="Li H."/>
            <person name="Cai W."/>
        </authorList>
    </citation>
    <scope>NUCLEOTIDE SEQUENCE</scope>
    <source>
        <strain evidence="7">Cailab_2022a</strain>
    </source>
</reference>
<dbReference type="PANTHER" id="PTHR18934:SF257">
    <property type="entry name" value="ATP-DEPENDENT RNA HELICASE DHX30"/>
    <property type="match status" value="1"/>
</dbReference>
<evidence type="ECO:0000259" key="6">
    <source>
        <dbReference type="PROSITE" id="PS51194"/>
    </source>
</evidence>
<keyword evidence="8" id="KW-1185">Reference proteome</keyword>
<evidence type="ECO:0000313" key="7">
    <source>
        <dbReference type="EMBL" id="KAJ1526015.1"/>
    </source>
</evidence>
<dbReference type="GO" id="GO:0005524">
    <property type="term" value="F:ATP binding"/>
    <property type="evidence" value="ECO:0007669"/>
    <property type="project" value="UniProtKB-KW"/>
</dbReference>
<dbReference type="Gene3D" id="3.40.50.300">
    <property type="entry name" value="P-loop containing nucleotide triphosphate hydrolases"/>
    <property type="match status" value="2"/>
</dbReference>
<feature type="domain" description="Helicase ATP-binding" evidence="5">
    <location>
        <begin position="4"/>
        <end position="173"/>
    </location>
</feature>
<dbReference type="GO" id="GO:0005634">
    <property type="term" value="C:nucleus"/>
    <property type="evidence" value="ECO:0007669"/>
    <property type="project" value="TreeGrafter"/>
</dbReference>
<accession>A0AAV7XIU1</accession>
<dbReference type="InterPro" id="IPR014001">
    <property type="entry name" value="Helicase_ATP-bd"/>
</dbReference>
<dbReference type="CDD" id="cd17917">
    <property type="entry name" value="DEXHc_RHA-like"/>
    <property type="match status" value="1"/>
</dbReference>
<dbReference type="PANTHER" id="PTHR18934">
    <property type="entry name" value="ATP-DEPENDENT RNA HELICASE"/>
    <property type="match status" value="1"/>
</dbReference>
<keyword evidence="1" id="KW-0547">Nucleotide-binding</keyword>
<feature type="domain" description="Helicase C-terminal" evidence="6">
    <location>
        <begin position="214"/>
        <end position="384"/>
    </location>
</feature>
<dbReference type="AlphaFoldDB" id="A0AAV7XIU1"/>
<proteinExistence type="predicted"/>
<dbReference type="PROSITE" id="PS51192">
    <property type="entry name" value="HELICASE_ATP_BIND_1"/>
    <property type="match status" value="1"/>
</dbReference>
<gene>
    <name evidence="7" type="ORF">ONE63_009189</name>
</gene>
<dbReference type="GO" id="GO:0005737">
    <property type="term" value="C:cytoplasm"/>
    <property type="evidence" value="ECO:0007669"/>
    <property type="project" value="TreeGrafter"/>
</dbReference>
<dbReference type="InterPro" id="IPR001650">
    <property type="entry name" value="Helicase_C-like"/>
</dbReference>
<dbReference type="GO" id="GO:0016787">
    <property type="term" value="F:hydrolase activity"/>
    <property type="evidence" value="ECO:0007669"/>
    <property type="project" value="UniProtKB-KW"/>
</dbReference>